<keyword evidence="2" id="KW-1185">Reference proteome</keyword>
<organism evidence="1 2">
    <name type="scientific">Lactuca sativa</name>
    <name type="common">Garden lettuce</name>
    <dbReference type="NCBI Taxonomy" id="4236"/>
    <lineage>
        <taxon>Eukaryota</taxon>
        <taxon>Viridiplantae</taxon>
        <taxon>Streptophyta</taxon>
        <taxon>Embryophyta</taxon>
        <taxon>Tracheophyta</taxon>
        <taxon>Spermatophyta</taxon>
        <taxon>Magnoliopsida</taxon>
        <taxon>eudicotyledons</taxon>
        <taxon>Gunneridae</taxon>
        <taxon>Pentapetalae</taxon>
        <taxon>asterids</taxon>
        <taxon>campanulids</taxon>
        <taxon>Asterales</taxon>
        <taxon>Asteraceae</taxon>
        <taxon>Cichorioideae</taxon>
        <taxon>Cichorieae</taxon>
        <taxon>Lactucinae</taxon>
        <taxon>Lactuca</taxon>
    </lineage>
</organism>
<protein>
    <submittedName>
        <fullName evidence="1">Uncharacterized protein</fullName>
    </submittedName>
</protein>
<reference evidence="1 2" key="1">
    <citation type="journal article" date="2017" name="Nat. Commun.">
        <title>Genome assembly with in vitro proximity ligation data and whole-genome triplication in lettuce.</title>
        <authorList>
            <person name="Reyes-Chin-Wo S."/>
            <person name="Wang Z."/>
            <person name="Yang X."/>
            <person name="Kozik A."/>
            <person name="Arikit S."/>
            <person name="Song C."/>
            <person name="Xia L."/>
            <person name="Froenicke L."/>
            <person name="Lavelle D.O."/>
            <person name="Truco M.J."/>
            <person name="Xia R."/>
            <person name="Zhu S."/>
            <person name="Xu C."/>
            <person name="Xu H."/>
            <person name="Xu X."/>
            <person name="Cox K."/>
            <person name="Korf I."/>
            <person name="Meyers B.C."/>
            <person name="Michelmore R.W."/>
        </authorList>
    </citation>
    <scope>NUCLEOTIDE SEQUENCE [LARGE SCALE GENOMIC DNA]</scope>
    <source>
        <strain evidence="2">cv. Salinas</strain>
        <tissue evidence="1">Seedlings</tissue>
    </source>
</reference>
<dbReference type="AlphaFoldDB" id="A0A9R1WD30"/>
<name>A0A9R1WD30_LACSA</name>
<accession>A0A9R1WD30</accession>
<dbReference type="EMBL" id="NBSK02000002">
    <property type="protein sequence ID" value="KAJ0220602.1"/>
    <property type="molecule type" value="Genomic_DNA"/>
</dbReference>
<gene>
    <name evidence="1" type="ORF">LSAT_V11C200092300</name>
</gene>
<dbReference type="Proteomes" id="UP000235145">
    <property type="component" value="Unassembled WGS sequence"/>
</dbReference>
<evidence type="ECO:0000313" key="2">
    <source>
        <dbReference type="Proteomes" id="UP000235145"/>
    </source>
</evidence>
<sequence length="88" mass="9701">MSCRMYVLSNDSECEHVLGDSVTTYSVFWKGFEASDGFRDMLSVSEYCDGDLTEPILDGHNGAATAIYTKDNLLNNVLSAIPADLNRE</sequence>
<comment type="caution">
    <text evidence="1">The sequence shown here is derived from an EMBL/GenBank/DDBJ whole genome shotgun (WGS) entry which is preliminary data.</text>
</comment>
<evidence type="ECO:0000313" key="1">
    <source>
        <dbReference type="EMBL" id="KAJ0220602.1"/>
    </source>
</evidence>
<proteinExistence type="predicted"/>